<sequence length="74" mass="7933">MEPDNLATAQHFLDNIAGDDLTTVTDEIAYAQAQATVAMVKTLRELATTADDLRVVFANVPNAGEIEGTQQDVI</sequence>
<gene>
    <name evidence="1" type="primary">49</name>
    <name evidence="1" type="ORF">PBI_JUSTASIGH_49</name>
</gene>
<name>A0AAU8GPN2_9CAUD</name>
<protein>
    <submittedName>
        <fullName evidence="1">Uncharacterized protein</fullName>
    </submittedName>
</protein>
<accession>A0AAU8GPN2</accession>
<reference evidence="1" key="1">
    <citation type="submission" date="2024-04" db="EMBL/GenBank/DDBJ databases">
        <authorList>
            <person name="Asai D.J."/>
            <person name="Lewis C.M."/>
            <person name="Viland M.D."/>
            <person name="Garlena R.A."/>
            <person name="Russell D.A."/>
            <person name="Jacobs-Sera D."/>
            <person name="Hatfull G.F."/>
        </authorList>
    </citation>
    <scope>NUCLEOTIDE SEQUENCE</scope>
</reference>
<organism evidence="1">
    <name type="scientific">Mycobacterium phage JustASigh</name>
    <dbReference type="NCBI Taxonomy" id="3158894"/>
    <lineage>
        <taxon>Viruses</taxon>
        <taxon>Duplodnaviria</taxon>
        <taxon>Heunggongvirae</taxon>
        <taxon>Uroviricota</taxon>
        <taxon>Caudoviricetes</taxon>
    </lineage>
</organism>
<dbReference type="EMBL" id="PP750961">
    <property type="protein sequence ID" value="XCH43031.1"/>
    <property type="molecule type" value="Genomic_DNA"/>
</dbReference>
<evidence type="ECO:0000313" key="1">
    <source>
        <dbReference type="EMBL" id="XCH43031.1"/>
    </source>
</evidence>
<proteinExistence type="predicted"/>